<protein>
    <submittedName>
        <fullName evidence="2">Uncharacterized protein</fullName>
    </submittedName>
</protein>
<evidence type="ECO:0000313" key="3">
    <source>
        <dbReference type="Proteomes" id="UP000258016"/>
    </source>
</evidence>
<evidence type="ECO:0000256" key="1">
    <source>
        <dbReference type="SAM" id="SignalP"/>
    </source>
</evidence>
<sequence length="255" mass="27210">MTSFLPALLMGVASPALTQPAPIAQGIFTNEEQVYFDGEAGRTPPPWTGVQIDPGEGSALVWQTIDRFGTVLASVPVVASADRWRIGDCTLGLTGSSYGAMTFSPQSKGCAGATVPLRIDGAGMTLRLPDGSNSLLRRARPFTCWLTVKRDAAGSSGATSENNEDWLFKSNMRTHDQGGRLRLGGGDSGAPEAIIRIRNVVWPEPTRNPPSLVLYVFTPDDTNRAVAYGWADPGAVRVGINQRWMQASCTLDGAE</sequence>
<keyword evidence="3" id="KW-1185">Reference proteome</keyword>
<dbReference type="GeneID" id="303485077"/>
<feature type="signal peptide" evidence="1">
    <location>
        <begin position="1"/>
        <end position="18"/>
    </location>
</feature>
<proteinExistence type="predicted"/>
<reference evidence="2 3" key="1">
    <citation type="submission" date="2017-03" db="EMBL/GenBank/DDBJ databases">
        <title>Complete genome sequence of Blastomonas fulva degrading microcsystin LR.</title>
        <authorList>
            <person name="Lee H.-g."/>
            <person name="Jin L."/>
            <person name="oh H.-M."/>
        </authorList>
    </citation>
    <scope>NUCLEOTIDE SEQUENCE [LARGE SCALE GENOMIC DNA]</scope>
    <source>
        <strain evidence="2 3">T2</strain>
    </source>
</reference>
<accession>A0ABM6M554</accession>
<organism evidence="2 3">
    <name type="scientific">Blastomonas fulva</name>
    <dbReference type="NCBI Taxonomy" id="1550728"/>
    <lineage>
        <taxon>Bacteria</taxon>
        <taxon>Pseudomonadati</taxon>
        <taxon>Pseudomonadota</taxon>
        <taxon>Alphaproteobacteria</taxon>
        <taxon>Sphingomonadales</taxon>
        <taxon>Sphingomonadaceae</taxon>
        <taxon>Blastomonas</taxon>
    </lineage>
</organism>
<dbReference type="Proteomes" id="UP000258016">
    <property type="component" value="Chromosome"/>
</dbReference>
<dbReference type="EMBL" id="CP020083">
    <property type="protein sequence ID" value="ASR51030.1"/>
    <property type="molecule type" value="Genomic_DNA"/>
</dbReference>
<evidence type="ECO:0000313" key="2">
    <source>
        <dbReference type="EMBL" id="ASR51030.1"/>
    </source>
</evidence>
<keyword evidence="1" id="KW-0732">Signal</keyword>
<dbReference type="RefSeq" id="WP_117351835.1">
    <property type="nucleotide sequence ID" value="NZ_CP020083.1"/>
</dbReference>
<name>A0ABM6M554_9SPHN</name>
<feature type="chain" id="PRO_5045861686" evidence="1">
    <location>
        <begin position="19"/>
        <end position="255"/>
    </location>
</feature>
<gene>
    <name evidence="2" type="ORF">B5J99_05725</name>
</gene>